<evidence type="ECO:0000259" key="11">
    <source>
        <dbReference type="PROSITE" id="PS50835"/>
    </source>
</evidence>
<dbReference type="PROSITE" id="PS50835">
    <property type="entry name" value="IG_LIKE"/>
    <property type="match status" value="1"/>
</dbReference>
<dbReference type="Proteomes" id="UP000694910">
    <property type="component" value="Unplaced"/>
</dbReference>
<dbReference type="InterPro" id="IPR007110">
    <property type="entry name" value="Ig-like_dom"/>
</dbReference>
<dbReference type="RefSeq" id="XP_014635991.1">
    <property type="nucleotide sequence ID" value="XM_014780505.1"/>
</dbReference>
<comment type="subunit">
    <text evidence="7">Alpha-beta TR is a heterodimer composed of an alpha and beta chain; disulfide-linked. The alpha-beta TR is associated with the transmembrane signaling CD3 coreceptor proteins to form the TR-CD3 (TcR or TCR). The assembly of alpha-beta TR heterodimers with CD3 occurs in the endoplasmic reticulum where a single alpha-beta TR heterodimer associates with one CD3D-CD3E heterodimer, one CD3G-CD3E heterodimer and one CD247 homodimer forming a stable octameric structure. CD3D-CD3E and CD3G-CD3E heterodimers preferentially associate with TR alpha and TR beta chains, respectively. The association of the CD247 homodimer is the last step of TcR assembly in the endoplasmic reticulum and is required for transport to the cell surface.</text>
</comment>
<dbReference type="InterPro" id="IPR013106">
    <property type="entry name" value="Ig_V-set"/>
</dbReference>
<dbReference type="SMART" id="SM00406">
    <property type="entry name" value="IGv"/>
    <property type="match status" value="1"/>
</dbReference>
<feature type="domain" description="Ig-like" evidence="11">
    <location>
        <begin position="31"/>
        <end position="119"/>
    </location>
</feature>
<dbReference type="GeneID" id="101391383"/>
<dbReference type="Pfam" id="PF09291">
    <property type="entry name" value="DUF1968"/>
    <property type="match status" value="1"/>
</dbReference>
<evidence type="ECO:0000313" key="13">
    <source>
        <dbReference type="RefSeq" id="XP_014635991.1"/>
    </source>
</evidence>
<keyword evidence="8" id="KW-1064">Adaptive immunity</keyword>
<keyword evidence="4 9" id="KW-0472">Membrane</keyword>
<dbReference type="CDD" id="cd07688">
    <property type="entry name" value="IgC_TCR_alpha"/>
    <property type="match status" value="1"/>
</dbReference>
<organism evidence="12 13">
    <name type="scientific">Ceratotherium simum simum</name>
    <name type="common">Southern white rhinoceros</name>
    <dbReference type="NCBI Taxonomy" id="73337"/>
    <lineage>
        <taxon>Eukaryota</taxon>
        <taxon>Metazoa</taxon>
        <taxon>Chordata</taxon>
        <taxon>Craniata</taxon>
        <taxon>Vertebrata</taxon>
        <taxon>Euteleostomi</taxon>
        <taxon>Mammalia</taxon>
        <taxon>Eutheria</taxon>
        <taxon>Laurasiatheria</taxon>
        <taxon>Perissodactyla</taxon>
        <taxon>Rhinocerotidae</taxon>
        <taxon>Ceratotherium</taxon>
    </lineage>
</organism>
<dbReference type="InterPro" id="IPR003599">
    <property type="entry name" value="Ig_sub"/>
</dbReference>
<dbReference type="PANTHER" id="PTHR19339:SF2">
    <property type="entry name" value="T CELL RECEPTOR ALPHA VARIABLE 22"/>
    <property type="match status" value="1"/>
</dbReference>
<evidence type="ECO:0000256" key="10">
    <source>
        <dbReference type="SAM" id="SignalP"/>
    </source>
</evidence>
<evidence type="ECO:0000256" key="3">
    <source>
        <dbReference type="ARBA" id="ARBA00022729"/>
    </source>
</evidence>
<feature type="transmembrane region" description="Helical" evidence="9">
    <location>
        <begin position="252"/>
        <end position="273"/>
    </location>
</feature>
<evidence type="ECO:0000256" key="2">
    <source>
        <dbReference type="ARBA" id="ARBA00022475"/>
    </source>
</evidence>
<keyword evidence="9" id="KW-0812">Transmembrane</keyword>
<dbReference type="InterPro" id="IPR036179">
    <property type="entry name" value="Ig-like_dom_sf"/>
</dbReference>
<evidence type="ECO:0000256" key="4">
    <source>
        <dbReference type="ARBA" id="ARBA00023136"/>
    </source>
</evidence>
<dbReference type="InterPro" id="IPR013783">
    <property type="entry name" value="Ig-like_fold"/>
</dbReference>
<feature type="signal peptide" evidence="10">
    <location>
        <begin position="1"/>
        <end position="30"/>
    </location>
</feature>
<accession>A0ABM1C8W0</accession>
<name>A0ABM1C8W0_CERSS</name>
<comment type="subcellular location">
    <subcellularLocation>
        <location evidence="1">Cell membrane</location>
    </subcellularLocation>
</comment>
<dbReference type="Pfam" id="PF07686">
    <property type="entry name" value="V-set"/>
    <property type="match status" value="1"/>
</dbReference>
<dbReference type="SMART" id="SM00409">
    <property type="entry name" value="IG"/>
    <property type="match status" value="1"/>
</dbReference>
<feature type="chain" id="PRO_5045114709" evidence="10">
    <location>
        <begin position="31"/>
        <end position="275"/>
    </location>
</feature>
<reference evidence="13" key="1">
    <citation type="submission" date="2025-08" db="UniProtKB">
        <authorList>
            <consortium name="RefSeq"/>
        </authorList>
    </citation>
    <scope>IDENTIFICATION</scope>
</reference>
<dbReference type="CDD" id="cd04983">
    <property type="entry name" value="IgV_TCR_alpha"/>
    <property type="match status" value="1"/>
</dbReference>
<keyword evidence="12" id="KW-1185">Reference proteome</keyword>
<evidence type="ECO:0000313" key="12">
    <source>
        <dbReference type="Proteomes" id="UP000694910"/>
    </source>
</evidence>
<keyword evidence="6" id="KW-0325">Glycoprotein</keyword>
<keyword evidence="8" id="KW-0391">Immunity</keyword>
<protein>
    <submittedName>
        <fullName evidence="13">Uncharacterized protein LOC101391383</fullName>
    </submittedName>
</protein>
<keyword evidence="2" id="KW-1003">Cell membrane</keyword>
<evidence type="ECO:0000256" key="1">
    <source>
        <dbReference type="ARBA" id="ARBA00004236"/>
    </source>
</evidence>
<keyword evidence="3 10" id="KW-0732">Signal</keyword>
<evidence type="ECO:0000256" key="9">
    <source>
        <dbReference type="SAM" id="Phobius"/>
    </source>
</evidence>
<dbReference type="InterPro" id="IPR015370">
    <property type="entry name" value="TCR_alpha_C"/>
</dbReference>
<evidence type="ECO:0000256" key="8">
    <source>
        <dbReference type="ARBA" id="ARBA00043266"/>
    </source>
</evidence>
<gene>
    <name evidence="13" type="primary">LOC101391383</name>
</gene>
<dbReference type="PANTHER" id="PTHR19339">
    <property type="entry name" value="T CELL RECEPTOR ALPHA VARIABLE 39"/>
    <property type="match status" value="1"/>
</dbReference>
<keyword evidence="9" id="KW-1133">Transmembrane helix</keyword>
<keyword evidence="5" id="KW-1015">Disulfide bond</keyword>
<dbReference type="Gene3D" id="2.60.40.10">
    <property type="entry name" value="Immunoglobulins"/>
    <property type="match status" value="2"/>
</dbReference>
<evidence type="ECO:0000256" key="6">
    <source>
        <dbReference type="ARBA" id="ARBA00023180"/>
    </source>
</evidence>
<sequence>MSRATRQSIMKRLLGTVLGLLCTQVCYVRGEQVEQSPPTLSLQEGASSTLRCNFSTSGSNLQWFRQNPGGHLISLFHIPSGTKQNGRLKAVTVAKERHSSLYISSSQTTDSAIYFCAVEPHQEGNYQLIWGSGTKLIIKPDIKDPKPAVYQLKSPKSSNTSVCLFTDFASQAGVPQVTGPEVFSSNSTALDMRATNSKSNGALAWSSRIGFQCNETFNETFYSSSGVACNGELIEKSFETDIQLNSQNLSVIVFRILLLKVLGFNLLMTLRLWSS</sequence>
<evidence type="ECO:0000256" key="7">
    <source>
        <dbReference type="ARBA" id="ARBA00038651"/>
    </source>
</evidence>
<dbReference type="InterPro" id="IPR051896">
    <property type="entry name" value="TCR_alpha_variable"/>
</dbReference>
<dbReference type="SUPFAM" id="SSF48726">
    <property type="entry name" value="Immunoglobulin"/>
    <property type="match status" value="2"/>
</dbReference>
<proteinExistence type="predicted"/>
<evidence type="ECO:0000256" key="5">
    <source>
        <dbReference type="ARBA" id="ARBA00023157"/>
    </source>
</evidence>
<keyword evidence="8" id="KW-1279">T cell receptor</keyword>